<dbReference type="InterPro" id="IPR050388">
    <property type="entry name" value="ABC_Ni/Peptide_Import"/>
</dbReference>
<dbReference type="GO" id="GO:0005886">
    <property type="term" value="C:plasma membrane"/>
    <property type="evidence" value="ECO:0007669"/>
    <property type="project" value="UniProtKB-SubCell"/>
</dbReference>
<evidence type="ECO:0000259" key="8">
    <source>
        <dbReference type="PROSITE" id="PS50893"/>
    </source>
</evidence>
<keyword evidence="3" id="KW-0813">Transport</keyword>
<dbReference type="NCBIfam" id="TIGR01727">
    <property type="entry name" value="oligo_HPY"/>
    <property type="match status" value="1"/>
</dbReference>
<gene>
    <name evidence="9" type="ORF">FKZ59_05225</name>
</gene>
<dbReference type="InterPro" id="IPR017871">
    <property type="entry name" value="ABC_transporter-like_CS"/>
</dbReference>
<evidence type="ECO:0000256" key="3">
    <source>
        <dbReference type="ARBA" id="ARBA00022448"/>
    </source>
</evidence>
<dbReference type="SMART" id="SM00382">
    <property type="entry name" value="AAA"/>
    <property type="match status" value="1"/>
</dbReference>
<dbReference type="GO" id="GO:0016887">
    <property type="term" value="F:ATP hydrolysis activity"/>
    <property type="evidence" value="ECO:0007669"/>
    <property type="project" value="InterPro"/>
</dbReference>
<dbReference type="OrthoDB" id="9806285at2"/>
<dbReference type="InterPro" id="IPR027417">
    <property type="entry name" value="P-loop_NTPase"/>
</dbReference>
<dbReference type="CDD" id="cd03257">
    <property type="entry name" value="ABC_NikE_OppD_transporters"/>
    <property type="match status" value="1"/>
</dbReference>
<dbReference type="PANTHER" id="PTHR43297:SF2">
    <property type="entry name" value="DIPEPTIDE TRANSPORT ATP-BINDING PROTEIN DPPD"/>
    <property type="match status" value="1"/>
</dbReference>
<keyword evidence="7" id="KW-0472">Membrane</keyword>
<dbReference type="EMBL" id="VIGD01000005">
    <property type="protein sequence ID" value="TQE91473.1"/>
    <property type="molecule type" value="Genomic_DNA"/>
</dbReference>
<feature type="domain" description="ABC transporter" evidence="8">
    <location>
        <begin position="30"/>
        <end position="278"/>
    </location>
</feature>
<dbReference type="GO" id="GO:0015833">
    <property type="term" value="P:peptide transport"/>
    <property type="evidence" value="ECO:0007669"/>
    <property type="project" value="InterPro"/>
</dbReference>
<dbReference type="InterPro" id="IPR013563">
    <property type="entry name" value="Oligopep_ABC_C"/>
</dbReference>
<dbReference type="InterPro" id="IPR003593">
    <property type="entry name" value="AAA+_ATPase"/>
</dbReference>
<comment type="similarity">
    <text evidence="2">Belongs to the ABC transporter superfamily.</text>
</comment>
<keyword evidence="10" id="KW-1185">Reference proteome</keyword>
<evidence type="ECO:0000256" key="5">
    <source>
        <dbReference type="ARBA" id="ARBA00022741"/>
    </source>
</evidence>
<sequence>MFFLSDTYTSLKADCRKGEGFLEKDALLTVRGLHVGFRINDRFYDAVDGVSFTLKHNEILAIVGESGCGKSSLATSIIGLHHDRNVRVTGEILFGERNLLELDDEEMNKIRGAEIAMIFQDPLSALNPLMRIGDQIEEALAYHTDYTREEREEQVMRLLKQVGIPKPEQTARQFPHQLSGGMRQRVMIAMAISCKPKIIIADEPTTALDVTIQAQILDLLKELQEETGAGIILITHDLGVVAEMADRVMVMYAGEIIEEAPVQKLFMHPKHPYTRLLFHSMPQLHSKDERLHVIEGTVPSLANLPRTGCRFSHRIPWIPKEAHEKHPSFHEISKDHYVQCICWKHFYFRKGASNNAARR</sequence>
<dbReference type="SUPFAM" id="SSF52540">
    <property type="entry name" value="P-loop containing nucleoside triphosphate hydrolases"/>
    <property type="match status" value="1"/>
</dbReference>
<keyword evidence="4" id="KW-1003">Cell membrane</keyword>
<dbReference type="PROSITE" id="PS50893">
    <property type="entry name" value="ABC_TRANSPORTER_2"/>
    <property type="match status" value="1"/>
</dbReference>
<evidence type="ECO:0000256" key="4">
    <source>
        <dbReference type="ARBA" id="ARBA00022475"/>
    </source>
</evidence>
<comment type="caution">
    <text evidence="9">The sequence shown here is derived from an EMBL/GenBank/DDBJ whole genome shotgun (WGS) entry which is preliminary data.</text>
</comment>
<dbReference type="Gene3D" id="3.40.50.300">
    <property type="entry name" value="P-loop containing nucleotide triphosphate hydrolases"/>
    <property type="match status" value="1"/>
</dbReference>
<dbReference type="Pfam" id="PF00005">
    <property type="entry name" value="ABC_tran"/>
    <property type="match status" value="1"/>
</dbReference>
<evidence type="ECO:0000256" key="2">
    <source>
        <dbReference type="ARBA" id="ARBA00005417"/>
    </source>
</evidence>
<evidence type="ECO:0000256" key="1">
    <source>
        <dbReference type="ARBA" id="ARBA00004202"/>
    </source>
</evidence>
<dbReference type="Pfam" id="PF08352">
    <property type="entry name" value="oligo_HPY"/>
    <property type="match status" value="1"/>
</dbReference>
<dbReference type="AlphaFoldDB" id="A0A540V5R2"/>
<proteinExistence type="inferred from homology"/>
<protein>
    <submittedName>
        <fullName evidence="9">ABC transporter ATP-binding protein</fullName>
    </submittedName>
</protein>
<organism evidence="9 10">
    <name type="scientific">Ureibacillus terrenus</name>
    <dbReference type="NCBI Taxonomy" id="118246"/>
    <lineage>
        <taxon>Bacteria</taxon>
        <taxon>Bacillati</taxon>
        <taxon>Bacillota</taxon>
        <taxon>Bacilli</taxon>
        <taxon>Bacillales</taxon>
        <taxon>Caryophanaceae</taxon>
        <taxon>Ureibacillus</taxon>
    </lineage>
</organism>
<dbReference type="PANTHER" id="PTHR43297">
    <property type="entry name" value="OLIGOPEPTIDE TRANSPORT ATP-BINDING PROTEIN APPD"/>
    <property type="match status" value="1"/>
</dbReference>
<dbReference type="Proteomes" id="UP000315753">
    <property type="component" value="Unassembled WGS sequence"/>
</dbReference>
<dbReference type="InterPro" id="IPR003439">
    <property type="entry name" value="ABC_transporter-like_ATP-bd"/>
</dbReference>
<keyword evidence="5" id="KW-0547">Nucleotide-binding</keyword>
<dbReference type="PROSITE" id="PS00211">
    <property type="entry name" value="ABC_TRANSPORTER_1"/>
    <property type="match status" value="1"/>
</dbReference>
<reference evidence="9 10" key="1">
    <citation type="submission" date="2019-06" db="EMBL/GenBank/DDBJ databases">
        <title>Genome sequence of Ureibacillus terrenus.</title>
        <authorList>
            <person name="Maclea K.S."/>
            <person name="Simoes M."/>
        </authorList>
    </citation>
    <scope>NUCLEOTIDE SEQUENCE [LARGE SCALE GENOMIC DNA]</scope>
    <source>
        <strain evidence="9 10">ATCC BAA-384</strain>
    </source>
</reference>
<comment type="subcellular location">
    <subcellularLocation>
        <location evidence="1">Cell membrane</location>
        <topology evidence="1">Peripheral membrane protein</topology>
    </subcellularLocation>
</comment>
<evidence type="ECO:0000313" key="9">
    <source>
        <dbReference type="EMBL" id="TQE91473.1"/>
    </source>
</evidence>
<accession>A0A540V5R2</accession>
<dbReference type="GO" id="GO:0005524">
    <property type="term" value="F:ATP binding"/>
    <property type="evidence" value="ECO:0007669"/>
    <property type="project" value="UniProtKB-KW"/>
</dbReference>
<dbReference type="FunFam" id="3.40.50.300:FF:000016">
    <property type="entry name" value="Oligopeptide ABC transporter ATP-binding component"/>
    <property type="match status" value="1"/>
</dbReference>
<name>A0A540V5R2_9BACL</name>
<evidence type="ECO:0000256" key="7">
    <source>
        <dbReference type="ARBA" id="ARBA00023136"/>
    </source>
</evidence>
<evidence type="ECO:0000313" key="10">
    <source>
        <dbReference type="Proteomes" id="UP000315753"/>
    </source>
</evidence>
<evidence type="ECO:0000256" key="6">
    <source>
        <dbReference type="ARBA" id="ARBA00022840"/>
    </source>
</evidence>
<keyword evidence="6 9" id="KW-0067">ATP-binding</keyword>